<comment type="caution">
    <text evidence="1">The sequence shown here is derived from an EMBL/GenBank/DDBJ whole genome shotgun (WGS) entry which is preliminary data.</text>
</comment>
<feature type="non-terminal residue" evidence="1">
    <location>
        <position position="1"/>
    </location>
</feature>
<dbReference type="EMBL" id="JAATIP010000345">
    <property type="protein sequence ID" value="KAF4351165.1"/>
    <property type="molecule type" value="Genomic_DNA"/>
</dbReference>
<organism evidence="1 2">
    <name type="scientific">Cannabis sativa</name>
    <name type="common">Hemp</name>
    <name type="synonym">Marijuana</name>
    <dbReference type="NCBI Taxonomy" id="3483"/>
    <lineage>
        <taxon>Eukaryota</taxon>
        <taxon>Viridiplantae</taxon>
        <taxon>Streptophyta</taxon>
        <taxon>Embryophyta</taxon>
        <taxon>Tracheophyta</taxon>
        <taxon>Spermatophyta</taxon>
        <taxon>Magnoliopsida</taxon>
        <taxon>eudicotyledons</taxon>
        <taxon>Gunneridae</taxon>
        <taxon>Pentapetalae</taxon>
        <taxon>rosids</taxon>
        <taxon>fabids</taxon>
        <taxon>Rosales</taxon>
        <taxon>Cannabaceae</taxon>
        <taxon>Cannabis</taxon>
    </lineage>
</organism>
<name>A0A7J6DYD0_CANSA</name>
<accession>A0A7J6DYD0</accession>
<protein>
    <submittedName>
        <fullName evidence="1">Uncharacterized protein</fullName>
    </submittedName>
</protein>
<evidence type="ECO:0000313" key="1">
    <source>
        <dbReference type="EMBL" id="KAF4351165.1"/>
    </source>
</evidence>
<reference evidence="1 2" key="1">
    <citation type="journal article" date="2020" name="bioRxiv">
        <title>Sequence and annotation of 42 cannabis genomes reveals extensive copy number variation in cannabinoid synthesis and pathogen resistance genes.</title>
        <authorList>
            <person name="Mckernan K.J."/>
            <person name="Helbert Y."/>
            <person name="Kane L.T."/>
            <person name="Ebling H."/>
            <person name="Zhang L."/>
            <person name="Liu B."/>
            <person name="Eaton Z."/>
            <person name="Mclaughlin S."/>
            <person name="Kingan S."/>
            <person name="Baybayan P."/>
            <person name="Concepcion G."/>
            <person name="Jordan M."/>
            <person name="Riva A."/>
            <person name="Barbazuk W."/>
            <person name="Harkins T."/>
        </authorList>
    </citation>
    <scope>NUCLEOTIDE SEQUENCE [LARGE SCALE GENOMIC DNA]</scope>
    <source>
        <strain evidence="2">cv. Jamaican Lion 4</strain>
        <tissue evidence="1">Leaf</tissue>
    </source>
</reference>
<proteinExistence type="predicted"/>
<sequence length="104" mass="11066">MNWSKFESAMKSCSSKSKRFIDSAYSSIIFRFFSSSIVGFMKKLNTEGSENTLSIFSTSALVASSVLFDLAKSAKAKTSGVAVEDWEAACEGEGEGFGEGCGDG</sequence>
<gene>
    <name evidence="1" type="ORF">F8388_024196</name>
</gene>
<evidence type="ECO:0000313" key="2">
    <source>
        <dbReference type="Proteomes" id="UP000525078"/>
    </source>
</evidence>
<dbReference type="Proteomes" id="UP000525078">
    <property type="component" value="Unassembled WGS sequence"/>
</dbReference>
<dbReference type="AlphaFoldDB" id="A0A7J6DYD0"/>